<dbReference type="SUPFAM" id="SSF55120">
    <property type="entry name" value="Pseudouridine synthase"/>
    <property type="match status" value="1"/>
</dbReference>
<comment type="catalytic activity">
    <reaction evidence="1">
        <text>a uridine in RNA = a pseudouridine in RNA</text>
        <dbReference type="Rhea" id="RHEA:48348"/>
        <dbReference type="Rhea" id="RHEA-COMP:12068"/>
        <dbReference type="Rhea" id="RHEA-COMP:12069"/>
        <dbReference type="ChEBI" id="CHEBI:65314"/>
        <dbReference type="ChEBI" id="CHEBI:65315"/>
    </reaction>
</comment>
<name>A0A7L6N3B5_9MOLU</name>
<accession>A0A7L6N3B5</accession>
<dbReference type="InterPro" id="IPR006145">
    <property type="entry name" value="PsdUridine_synth_RsuA/RluA"/>
</dbReference>
<evidence type="ECO:0000256" key="2">
    <source>
        <dbReference type="ARBA" id="ARBA00010876"/>
    </source>
</evidence>
<evidence type="ECO:0000259" key="5">
    <source>
        <dbReference type="Pfam" id="PF00849"/>
    </source>
</evidence>
<dbReference type="AlphaFoldDB" id="A0A7L6N3B5"/>
<dbReference type="PANTHER" id="PTHR21600">
    <property type="entry name" value="MITOCHONDRIAL RNA PSEUDOURIDINE SYNTHASE"/>
    <property type="match status" value="1"/>
</dbReference>
<dbReference type="InterPro" id="IPR050188">
    <property type="entry name" value="RluA_PseudoU_synthase"/>
</dbReference>
<dbReference type="RefSeq" id="WP_312032207.1">
    <property type="nucleotide sequence ID" value="NZ_CP051151.1"/>
</dbReference>
<dbReference type="GO" id="GO:0140098">
    <property type="term" value="F:catalytic activity, acting on RNA"/>
    <property type="evidence" value="ECO:0007669"/>
    <property type="project" value="UniProtKB-ARBA"/>
</dbReference>
<reference evidence="6 7" key="1">
    <citation type="submission" date="2020-04" db="EMBL/GenBank/DDBJ databases">
        <authorList>
            <person name="Zheng R.K."/>
            <person name="Sun C.M."/>
        </authorList>
    </citation>
    <scope>NUCLEOTIDE SEQUENCE [LARGE SCALE GENOMIC DNA]</scope>
    <source>
        <strain evidence="7">zrk29</strain>
    </source>
</reference>
<evidence type="ECO:0000256" key="1">
    <source>
        <dbReference type="ARBA" id="ARBA00000073"/>
    </source>
</evidence>
<sequence length="286" mass="33805">MELIYKVKKPETIKRFILENHIPSSILERDEKLYKIYVNNQIKSTKDTVRKGDKIHIHIVNEKPEKVFPQEMDLDIIYEDEYLLVINKPANMRMMISKKHPKNTLANGISHYYQTNNIQAKLHFINRLDTDLSGLVVLAKHQFIRFLMSDKLNNEALFYYQAVVDGQIPQKNFSICLPIGKQKDSSLREVAEDGKECETKYQVIKEYKNFSLLDLQVKNKITHQIKVHLSYFDFPVVGDKYYNESSYPVDRVLMDCYKVKFTHPINEEEMNIVHEIPKEIIDFMKK</sequence>
<organism evidence="6 7">
    <name type="scientific">Hujiaoplasma nucleasis</name>
    <dbReference type="NCBI Taxonomy" id="2725268"/>
    <lineage>
        <taxon>Bacteria</taxon>
        <taxon>Bacillati</taxon>
        <taxon>Mycoplasmatota</taxon>
        <taxon>Mollicutes</taxon>
        <taxon>Candidatus Izemoplasmatales</taxon>
        <taxon>Hujiaoplasmataceae</taxon>
        <taxon>Hujiaoplasma</taxon>
    </lineage>
</organism>
<dbReference type="Proteomes" id="UP000512167">
    <property type="component" value="Chromosome"/>
</dbReference>
<dbReference type="Gene3D" id="3.30.2350.10">
    <property type="entry name" value="Pseudouridine synthase"/>
    <property type="match status" value="1"/>
</dbReference>
<dbReference type="KEGG" id="tbk:HF295_02175"/>
<dbReference type="EMBL" id="CP051151">
    <property type="protein sequence ID" value="QLY39727.1"/>
    <property type="molecule type" value="Genomic_DNA"/>
</dbReference>
<evidence type="ECO:0000313" key="7">
    <source>
        <dbReference type="Proteomes" id="UP000512167"/>
    </source>
</evidence>
<dbReference type="GO" id="GO:0003723">
    <property type="term" value="F:RNA binding"/>
    <property type="evidence" value="ECO:0007669"/>
    <property type="project" value="InterPro"/>
</dbReference>
<dbReference type="InterPro" id="IPR020103">
    <property type="entry name" value="PsdUridine_synth_cat_dom_sf"/>
</dbReference>
<comment type="similarity">
    <text evidence="2">Belongs to the pseudouridine synthase RluA family.</text>
</comment>
<keyword evidence="7" id="KW-1185">Reference proteome</keyword>
<protein>
    <recommendedName>
        <fullName evidence="3">RNA pseudouridylate synthase</fullName>
    </recommendedName>
    <alternativeName>
        <fullName evidence="4">RNA-uridine isomerase</fullName>
    </alternativeName>
</protein>
<dbReference type="PANTHER" id="PTHR21600:SF44">
    <property type="entry name" value="RIBOSOMAL LARGE SUBUNIT PSEUDOURIDINE SYNTHASE D"/>
    <property type="match status" value="1"/>
</dbReference>
<gene>
    <name evidence="6" type="ORF">HF295_02175</name>
</gene>
<dbReference type="CDD" id="cd02869">
    <property type="entry name" value="PseudoU_synth_RluA_like"/>
    <property type="match status" value="1"/>
</dbReference>
<evidence type="ECO:0000256" key="3">
    <source>
        <dbReference type="ARBA" id="ARBA00031870"/>
    </source>
</evidence>
<evidence type="ECO:0000313" key="6">
    <source>
        <dbReference type="EMBL" id="QLY39727.1"/>
    </source>
</evidence>
<feature type="domain" description="Pseudouridine synthase RsuA/RluA-like" evidence="5">
    <location>
        <begin position="82"/>
        <end position="230"/>
    </location>
</feature>
<dbReference type="Pfam" id="PF00849">
    <property type="entry name" value="PseudoU_synth_2"/>
    <property type="match status" value="1"/>
</dbReference>
<dbReference type="GO" id="GO:0009982">
    <property type="term" value="F:pseudouridine synthase activity"/>
    <property type="evidence" value="ECO:0007669"/>
    <property type="project" value="InterPro"/>
</dbReference>
<dbReference type="GO" id="GO:0000455">
    <property type="term" value="P:enzyme-directed rRNA pseudouridine synthesis"/>
    <property type="evidence" value="ECO:0007669"/>
    <property type="project" value="TreeGrafter"/>
</dbReference>
<proteinExistence type="inferred from homology"/>
<evidence type="ECO:0000256" key="4">
    <source>
        <dbReference type="ARBA" id="ARBA00033164"/>
    </source>
</evidence>